<protein>
    <recommendedName>
        <fullName evidence="2">DUF7903 domain-containing protein</fullName>
    </recommendedName>
</protein>
<feature type="domain" description="DUF7903" evidence="2">
    <location>
        <begin position="282"/>
        <end position="430"/>
    </location>
</feature>
<name>A0A7J7MSZ6_9MAGN</name>
<proteinExistence type="predicted"/>
<dbReference type="PANTHER" id="PTHR35481">
    <property type="entry name" value="DNA-DIRECTED RNA POLYMERASE SUBUNIT ALPHA"/>
    <property type="match status" value="1"/>
</dbReference>
<dbReference type="Pfam" id="PF25475">
    <property type="entry name" value="DUF7903"/>
    <property type="match status" value="2"/>
</dbReference>
<dbReference type="PANTHER" id="PTHR35481:SF1">
    <property type="entry name" value="DNA-DIRECTED RNA POLYMERASE SUBUNIT ALPHA"/>
    <property type="match status" value="1"/>
</dbReference>
<evidence type="ECO:0000313" key="4">
    <source>
        <dbReference type="Proteomes" id="UP000541444"/>
    </source>
</evidence>
<dbReference type="InterPro" id="IPR057225">
    <property type="entry name" value="DUF7903"/>
</dbReference>
<gene>
    <name evidence="3" type="ORF">GIB67_008112</name>
</gene>
<feature type="domain" description="DUF7903" evidence="2">
    <location>
        <begin position="81"/>
        <end position="184"/>
    </location>
</feature>
<sequence>MAYIPPHKRHSETSSSLTPAMVPPEFQRSSNQRPNQDRKKKSQSLQGKNIYAKHYFTKWFIFRSSDGDKDDVDVDVDVGDGDGDGDEVCGSIRLEPLSMESWVAQNRKESMVLVSDHSSPTDVSCMKISPWGYIAEKIESDFVASIEHLRNEMGSEEYKEVMKPSFVARFGKVLFHGLLEVNSQEEEAGVRCTGVGSRSLVMEIIRQKLESLETVAESQHGAENLESGDRGRMLIIFSDNIGLPESSAPFLQFINLSQTFPILSADGLDQLSSIEIIFSFMLEMEMNQVRNSVVDISCLDKNLDLRLMLSTKRILTTLTDDEINSLRTLIKSAVVNPEVKGGLQWPLGKESLGDRYSIVGAWHTKSTAFKSSSLRLKIRHADRFDFRTSFGEVTREVNLKMIGISKQIKAETEGRMELEKQLASIQDTIRALQAQITANSRQQNALPAASRISVHDRLGHRGRNTVLPQIQQEPVLPRSHINPPLPARAVIDLQPQEEQNREKP</sequence>
<dbReference type="EMBL" id="JACGCM010001242">
    <property type="protein sequence ID" value="KAF6157983.1"/>
    <property type="molecule type" value="Genomic_DNA"/>
</dbReference>
<evidence type="ECO:0000313" key="3">
    <source>
        <dbReference type="EMBL" id="KAF6157983.1"/>
    </source>
</evidence>
<evidence type="ECO:0000256" key="1">
    <source>
        <dbReference type="SAM" id="MobiDB-lite"/>
    </source>
</evidence>
<reference evidence="3 4" key="1">
    <citation type="journal article" date="2020" name="IScience">
        <title>Genome Sequencing of the Endangered Kingdonia uniflora (Circaeasteraceae, Ranunculales) Reveals Potential Mechanisms of Evolutionary Specialization.</title>
        <authorList>
            <person name="Sun Y."/>
            <person name="Deng T."/>
            <person name="Zhang A."/>
            <person name="Moore M.J."/>
            <person name="Landis J.B."/>
            <person name="Lin N."/>
            <person name="Zhang H."/>
            <person name="Zhang X."/>
            <person name="Huang J."/>
            <person name="Zhang X."/>
            <person name="Sun H."/>
            <person name="Wang H."/>
        </authorList>
    </citation>
    <scope>NUCLEOTIDE SEQUENCE [LARGE SCALE GENOMIC DNA]</scope>
    <source>
        <strain evidence="3">TB1705</strain>
        <tissue evidence="3">Leaf</tissue>
    </source>
</reference>
<dbReference type="OrthoDB" id="2014147at2759"/>
<keyword evidence="4" id="KW-1185">Reference proteome</keyword>
<dbReference type="Proteomes" id="UP000541444">
    <property type="component" value="Unassembled WGS sequence"/>
</dbReference>
<comment type="caution">
    <text evidence="3">The sequence shown here is derived from an EMBL/GenBank/DDBJ whole genome shotgun (WGS) entry which is preliminary data.</text>
</comment>
<accession>A0A7J7MSZ6</accession>
<organism evidence="3 4">
    <name type="scientific">Kingdonia uniflora</name>
    <dbReference type="NCBI Taxonomy" id="39325"/>
    <lineage>
        <taxon>Eukaryota</taxon>
        <taxon>Viridiplantae</taxon>
        <taxon>Streptophyta</taxon>
        <taxon>Embryophyta</taxon>
        <taxon>Tracheophyta</taxon>
        <taxon>Spermatophyta</taxon>
        <taxon>Magnoliopsida</taxon>
        <taxon>Ranunculales</taxon>
        <taxon>Circaeasteraceae</taxon>
        <taxon>Kingdonia</taxon>
    </lineage>
</organism>
<evidence type="ECO:0000259" key="2">
    <source>
        <dbReference type="Pfam" id="PF25475"/>
    </source>
</evidence>
<feature type="region of interest" description="Disordered" evidence="1">
    <location>
        <begin position="1"/>
        <end position="45"/>
    </location>
</feature>
<feature type="compositionally biased region" description="Basic residues" evidence="1">
    <location>
        <begin position="1"/>
        <end position="10"/>
    </location>
</feature>
<dbReference type="AlphaFoldDB" id="A0A7J7MSZ6"/>